<comment type="caution">
    <text evidence="4">The sequence shown here is derived from an EMBL/GenBank/DDBJ whole genome shotgun (WGS) entry which is preliminary data.</text>
</comment>
<evidence type="ECO:0000256" key="2">
    <source>
        <dbReference type="SAM" id="MobiDB-lite"/>
    </source>
</evidence>
<dbReference type="RefSeq" id="WP_118725040.1">
    <property type="nucleotide sequence ID" value="NZ_JACOPE010000001.1"/>
</dbReference>
<protein>
    <submittedName>
        <fullName evidence="4">Uncharacterized protein</fullName>
    </submittedName>
</protein>
<keyword evidence="5" id="KW-1185">Reference proteome</keyword>
<keyword evidence="3" id="KW-0472">Membrane</keyword>
<name>A0ABR7G673_9FIRM</name>
<proteinExistence type="predicted"/>
<evidence type="ECO:0000313" key="4">
    <source>
        <dbReference type="EMBL" id="MBC5682405.1"/>
    </source>
</evidence>
<feature type="transmembrane region" description="Helical" evidence="3">
    <location>
        <begin position="401"/>
        <end position="423"/>
    </location>
</feature>
<dbReference type="EMBL" id="JACOPE010000001">
    <property type="protein sequence ID" value="MBC5682405.1"/>
    <property type="molecule type" value="Genomic_DNA"/>
</dbReference>
<evidence type="ECO:0000256" key="3">
    <source>
        <dbReference type="SAM" id="Phobius"/>
    </source>
</evidence>
<accession>A0ABR7G673</accession>
<gene>
    <name evidence="4" type="ORF">H8S40_02230</name>
</gene>
<evidence type="ECO:0000256" key="1">
    <source>
        <dbReference type="SAM" id="Coils"/>
    </source>
</evidence>
<organism evidence="4 5">
    <name type="scientific">Ruminococcus hominis</name>
    <dbReference type="NCBI Taxonomy" id="2763065"/>
    <lineage>
        <taxon>Bacteria</taxon>
        <taxon>Bacillati</taxon>
        <taxon>Bacillota</taxon>
        <taxon>Clostridia</taxon>
        <taxon>Eubacteriales</taxon>
        <taxon>Oscillospiraceae</taxon>
        <taxon>Ruminococcus</taxon>
    </lineage>
</organism>
<reference evidence="4 5" key="1">
    <citation type="submission" date="2020-08" db="EMBL/GenBank/DDBJ databases">
        <title>Genome public.</title>
        <authorList>
            <person name="Liu C."/>
            <person name="Sun Q."/>
        </authorList>
    </citation>
    <scope>NUCLEOTIDE SEQUENCE [LARGE SCALE GENOMIC DNA]</scope>
    <source>
        <strain evidence="4 5">NSJ-13</strain>
    </source>
</reference>
<sequence>MEMEQEVTIMKEFEQLKPFLLSAQLGSYVVLPLKYRKEELDQVWLKANCEKQDITTTNLTEQAKILFKENDPMHVGVCYKFLRETFIKELLDNIEVENVMGFAVTDLDQDRIELGINWEKDGFDIHSAYLYVFETGVAFLCMGLRYSRMDAIAQICNPGSADTQSRYFYLDNEKKTHEFSLDEKLDILLDTIGLEVFHRSGTSVFLDAFTYNLAMIGRRFRDLDTIRRVTCNQNNMLPLSTDVDEDMTGALQYLYAAQDKIHLAYNWGACVSDQAVSYVMADYNLNMEGQMKQHAEDKLPAVIIALYEKYTCQYLTEQAAAEDMKAKEKQEIKDILMHFQAFGVVRAMNLSRNYEIKIIYQHLLDMNGIEGSINDLDKKLNFLNEQIKDMAEKKQNHMMELVVGCCSISILSSVFMIMNLMGISAATQWVVLGTVIGIGVVGALVTMLRKTNVVSAFSENMEKLYDHFEAVKENVNETLAERAEAKEEARAAKEAAEEEALAEQEAAEKAAQEEVEKKESQQIIHIEDKTAKKNNVDDNIKHA</sequence>
<feature type="compositionally biased region" description="Basic and acidic residues" evidence="2">
    <location>
        <begin position="506"/>
        <end position="543"/>
    </location>
</feature>
<feature type="transmembrane region" description="Helical" evidence="3">
    <location>
        <begin position="429"/>
        <end position="448"/>
    </location>
</feature>
<evidence type="ECO:0000313" key="5">
    <source>
        <dbReference type="Proteomes" id="UP000631576"/>
    </source>
</evidence>
<keyword evidence="3" id="KW-1133">Transmembrane helix</keyword>
<dbReference type="Proteomes" id="UP000631576">
    <property type="component" value="Unassembled WGS sequence"/>
</dbReference>
<feature type="region of interest" description="Disordered" evidence="2">
    <location>
        <begin position="488"/>
        <end position="543"/>
    </location>
</feature>
<keyword evidence="1" id="KW-0175">Coiled coil</keyword>
<keyword evidence="3" id="KW-0812">Transmembrane</keyword>
<feature type="coiled-coil region" evidence="1">
    <location>
        <begin position="366"/>
        <end position="400"/>
    </location>
</feature>